<feature type="region of interest" description="Disordered" evidence="1">
    <location>
        <begin position="1697"/>
        <end position="2012"/>
    </location>
</feature>
<feature type="region of interest" description="Disordered" evidence="1">
    <location>
        <begin position="1158"/>
        <end position="1207"/>
    </location>
</feature>
<feature type="compositionally biased region" description="Low complexity" evidence="1">
    <location>
        <begin position="1187"/>
        <end position="1203"/>
    </location>
</feature>
<feature type="compositionally biased region" description="Gly residues" evidence="1">
    <location>
        <begin position="383"/>
        <end position="395"/>
    </location>
</feature>
<dbReference type="PANTHER" id="PTHR34798">
    <property type="entry name" value="PROTEIN TIME FOR COFFEE"/>
    <property type="match status" value="1"/>
</dbReference>
<dbReference type="GO" id="GO:0005634">
    <property type="term" value="C:nucleus"/>
    <property type="evidence" value="ECO:0007669"/>
    <property type="project" value="TreeGrafter"/>
</dbReference>
<feature type="compositionally biased region" description="Low complexity" evidence="1">
    <location>
        <begin position="1158"/>
        <end position="1169"/>
    </location>
</feature>
<keyword evidence="3" id="KW-1185">Reference proteome</keyword>
<feature type="compositionally biased region" description="Polar residues" evidence="1">
    <location>
        <begin position="1584"/>
        <end position="1603"/>
    </location>
</feature>
<dbReference type="Proteomes" id="UP000822688">
    <property type="component" value="Chromosome 12"/>
</dbReference>
<gene>
    <name evidence="2" type="ORF">KC19_12G029600</name>
</gene>
<feature type="compositionally biased region" description="Basic and acidic residues" evidence="1">
    <location>
        <begin position="643"/>
        <end position="655"/>
    </location>
</feature>
<protein>
    <submittedName>
        <fullName evidence="2">Uncharacterized protein</fullName>
    </submittedName>
</protein>
<feature type="compositionally biased region" description="Basic and acidic residues" evidence="1">
    <location>
        <begin position="41"/>
        <end position="56"/>
    </location>
</feature>
<feature type="compositionally biased region" description="Acidic residues" evidence="1">
    <location>
        <begin position="96"/>
        <end position="116"/>
    </location>
</feature>
<feature type="region of interest" description="Disordered" evidence="1">
    <location>
        <begin position="1418"/>
        <end position="1513"/>
    </location>
</feature>
<feature type="compositionally biased region" description="Low complexity" evidence="1">
    <location>
        <begin position="1434"/>
        <end position="1448"/>
    </location>
</feature>
<feature type="region of interest" description="Disordered" evidence="1">
    <location>
        <begin position="243"/>
        <end position="469"/>
    </location>
</feature>
<evidence type="ECO:0000313" key="3">
    <source>
        <dbReference type="Proteomes" id="UP000822688"/>
    </source>
</evidence>
<evidence type="ECO:0000256" key="1">
    <source>
        <dbReference type="SAM" id="MobiDB-lite"/>
    </source>
</evidence>
<sequence length="2043" mass="202342">MDRGREGRRGGGGGGLVHAPRRPRTGFKDAAVGDDGDDMMDDVHNSRLRERSKKDGGGVTSGHGVATSTVGPSSRNKRKRQGSQEVQVHARNSPADEVEETTEDTEMGVSEDDDDPPPPIIIPRRPGKPRPQAKFAEDGIAMDLPAVPRKARTAMGKRPHSEAVTPPVAESPAHGAAVAASAPAPSSTPSSSSIASLKPGRRTKPSGSKPRGHKLTQVSSASHVSEQEVEVAEALFDLARMFTQPSSPNVESKADFKVKPKDLKPESKLEMKVSKVSGGNLATQPLKQPIDTSAVASADPASAAKRKRPRVKTRTDDSTAVQSRPAPSTGTCGGVAPAKDGDQSSGRAPTAERNSMKLEKSGTTAGVSASANNVGGTASSMGGVAGPSGGLGGSGAAAAAVSQDGAVSGSVGRGEKSAAEKKSVVAQAEKKAVNGGGKAEAASSNSQERRVADSPVREKKSAIEEAAGPAAVATATLNAAVEAAPSASVPVGAATTTKMEVEKRSPQAVAVVASDVDHVPKRDIDLMLAPSKADGDEKDDESGEGIGRETREKRVVHTDGSAADAAATVGVESKRAERDREREAQEKDRAQIEMGKEKERERELEREQVETEQRRELESQRELEKEKERSELSKAGARSGKSTKAENGRVQKGERAGPGTTTSGSTFLGSVGPSGGNVAVLPVSVGMLSWPGGMAGGLGYFPTAAAAAAAAAEESSPAVQVPPYMMGPQRAAWKRCAQHVYIAHFIDMQQQLNRHQSFFTGGGQAYPKSYNLNVPLAPSESVFGGAGGAPAAGAGGGGGGGVSSSGVGGGAGALEATERGLNAAAMAAAAAASIQGVKERAYSMEMLSRKSPGQHGVSGGGPAALSLQSGAMFGFPNGQSGSPAGASGGGGAGGSGAMGGTNLNLPPGGGSGGAMGVGGGGSSGGGSSAALVLGPGAVGGGSSGVAASAAAQAQYMQAMMQQSGSFPFAQFPPHFGPATFNGPASHMSAQQAAQFFASGAPYFGHHIVAHSQQGGQQSSGSGGPGGLVKLQQQQQGQQGSGGTGSRSYGSGGSGAHGAPPQSPSHSAAAGPGTHGVGRAGEREGSTAGENGSSNESKFPKSRGSASAGAGAGAVSGGAGGIIVHGGAEYNLVVGLGKQAKSREQGQVKQGYTQVGSTSQQALQQKQQLQGSGGGGLVGGKGMDSATSQSFPMSLSSPSSRGPSVGPGPLGLASVAAVMAPQGHAMIQSMAESGRGQAVRSPQLQLGVGSGHSNMVQQQNQHQLLQLHQAQLHHVQSLQSHQQHPVPQQQQQQQQQYQLQQQRGGQNTRSAAGGAEDSRSGLDGSYGGGIGLGREREVVDDKKVHGRRPSGGTSPLSRDAEGGGGMQPLNSNAGAGDMGSSRSVETTLNLMASSNSTDARTSGQSVSGTVASPIQASVMAGSKQGGVRAKGAGGPTPAAPGGPQLATQGTFTERVSLAGGPGVGMPSPPQGMSLGGQSMASSQGGRQGQVGQHAQMKVSQRPAPGALSGATVVPTAPGTPLQAVLAAAMAKNSQGQQSQRTAPGGLNSNASANANSGSSTRMGTAMSGPPVSSAGSPMLSMAPPTKSSGANVAKSNPSAQSSFPLGQKGVAGAGKRASSPSSVGMVPSMLGPNISVQTMPSKASQPQVQGQGQGPGNGLHQHVGVQLLNSHQGQFPSQLQQQQFQQQQQQQMMRISMFQQNHAQQQSPHFPSSQPGSPHLQSPQQAPPHQQQAPQQQPTPPPQAQQSLSHQPNQQQQHGGPAGNGGLAFSSGLSMGAGNNSSAGGGRSSNSESGNVPPNVRPLQSVKPAGSGSTPGANGGGQRGNGGSGAGPAFLQQQFGSSVAASAGGQQSGSPRNSAAAGYGGVSANPGAGGRASDGKGFGDGGGEQVNGMRMAQGGAQGRGAGAMGSSPGMQGSSQRGQSGGGAGGGGGAGPTKAGPGGGGYNGFGEMGQSGSRSTMASNPSSGPQSGGSNSSGQMSSGGTNVQSVGNGRPAFNGGSMHGGGSGQGSVQAPASLGMAGAAVVASGPAAVLGPQPTTSVVQQ</sequence>
<name>A0A8T0G5F9_CERPU</name>
<proteinExistence type="predicted"/>
<feature type="compositionally biased region" description="Low complexity" evidence="1">
    <location>
        <begin position="396"/>
        <end position="410"/>
    </location>
</feature>
<feature type="compositionally biased region" description="Polar residues" evidence="1">
    <location>
        <begin position="361"/>
        <end position="377"/>
    </location>
</feature>
<feature type="compositionally biased region" description="Low complexity" evidence="1">
    <location>
        <begin position="1274"/>
        <end position="1301"/>
    </location>
</feature>
<feature type="compositionally biased region" description="Low complexity" evidence="1">
    <location>
        <begin position="293"/>
        <end position="303"/>
    </location>
</feature>
<feature type="compositionally biased region" description="Gly residues" evidence="1">
    <location>
        <begin position="1870"/>
        <end position="1888"/>
    </location>
</feature>
<feature type="compositionally biased region" description="Gly residues" evidence="1">
    <location>
        <begin position="1921"/>
        <end position="1951"/>
    </location>
</feature>
<evidence type="ECO:0000313" key="2">
    <source>
        <dbReference type="EMBL" id="KAG0553667.1"/>
    </source>
</evidence>
<feature type="region of interest" description="Disordered" evidence="1">
    <location>
        <begin position="1274"/>
        <end position="1381"/>
    </location>
</feature>
<feature type="region of interest" description="Disordered" evidence="1">
    <location>
        <begin position="874"/>
        <end position="920"/>
    </location>
</feature>
<organism evidence="2 3">
    <name type="scientific">Ceratodon purpureus</name>
    <name type="common">Fire moss</name>
    <name type="synonym">Dicranum purpureum</name>
    <dbReference type="NCBI Taxonomy" id="3225"/>
    <lineage>
        <taxon>Eukaryota</taxon>
        <taxon>Viridiplantae</taxon>
        <taxon>Streptophyta</taxon>
        <taxon>Embryophyta</taxon>
        <taxon>Bryophyta</taxon>
        <taxon>Bryophytina</taxon>
        <taxon>Bryopsida</taxon>
        <taxon>Dicranidae</taxon>
        <taxon>Pseudoditrichales</taxon>
        <taxon>Ditrichaceae</taxon>
        <taxon>Ceratodon</taxon>
    </lineage>
</organism>
<feature type="compositionally biased region" description="Polar residues" evidence="1">
    <location>
        <begin position="1530"/>
        <end position="1540"/>
    </location>
</feature>
<feature type="compositionally biased region" description="Polar residues" evidence="1">
    <location>
        <begin position="318"/>
        <end position="330"/>
    </location>
</feature>
<reference evidence="2" key="1">
    <citation type="submission" date="2020-06" db="EMBL/GenBank/DDBJ databases">
        <title>WGS assembly of Ceratodon purpureus strain R40.</title>
        <authorList>
            <person name="Carey S.B."/>
            <person name="Jenkins J."/>
            <person name="Shu S."/>
            <person name="Lovell J.T."/>
            <person name="Sreedasyam A."/>
            <person name="Maumus F."/>
            <person name="Tiley G.P."/>
            <person name="Fernandez-Pozo N."/>
            <person name="Barry K."/>
            <person name="Chen C."/>
            <person name="Wang M."/>
            <person name="Lipzen A."/>
            <person name="Daum C."/>
            <person name="Saski C.A."/>
            <person name="Payton A.C."/>
            <person name="Mcbreen J.C."/>
            <person name="Conrad R.E."/>
            <person name="Kollar L.M."/>
            <person name="Olsson S."/>
            <person name="Huttunen S."/>
            <person name="Landis J.B."/>
            <person name="Wickett N.J."/>
            <person name="Johnson M.G."/>
            <person name="Rensing S.A."/>
            <person name="Grimwood J."/>
            <person name="Schmutz J."/>
            <person name="Mcdaniel S.F."/>
        </authorList>
    </citation>
    <scope>NUCLEOTIDE SEQUENCE</scope>
    <source>
        <strain evidence="2">R40</strain>
    </source>
</reference>
<dbReference type="PANTHER" id="PTHR34798:SF2">
    <property type="entry name" value="PROTEIN TIME FOR COFFEE"/>
    <property type="match status" value="1"/>
</dbReference>
<feature type="compositionally biased region" description="Basic and acidic residues" evidence="1">
    <location>
        <begin position="546"/>
        <end position="557"/>
    </location>
</feature>
<feature type="compositionally biased region" description="Low complexity" evidence="1">
    <location>
        <begin position="1769"/>
        <end position="1794"/>
    </location>
</feature>
<feature type="compositionally biased region" description="Low complexity" evidence="1">
    <location>
        <begin position="1743"/>
        <end position="1758"/>
    </location>
</feature>
<feature type="region of interest" description="Disordered" evidence="1">
    <location>
        <begin position="522"/>
        <end position="673"/>
    </location>
</feature>
<feature type="compositionally biased region" description="Gly residues" evidence="1">
    <location>
        <begin position="1038"/>
        <end position="1055"/>
    </location>
</feature>
<feature type="compositionally biased region" description="Low complexity" evidence="1">
    <location>
        <begin position="1543"/>
        <end position="1558"/>
    </location>
</feature>
<accession>A0A8T0G5F9</accession>
<feature type="compositionally biased region" description="Gly residues" evidence="1">
    <location>
        <begin position="886"/>
        <end position="899"/>
    </location>
</feature>
<feature type="compositionally biased region" description="Low complexity" evidence="1">
    <location>
        <begin position="1027"/>
        <end position="1037"/>
    </location>
</feature>
<comment type="caution">
    <text evidence="2">The sequence shown here is derived from an EMBL/GenBank/DDBJ whole genome shotgun (WGS) entry which is preliminary data.</text>
</comment>
<feature type="compositionally biased region" description="Polar residues" evidence="1">
    <location>
        <begin position="1633"/>
        <end position="1643"/>
    </location>
</feature>
<feature type="compositionally biased region" description="Low complexity" evidence="1">
    <location>
        <begin position="1835"/>
        <end position="1853"/>
    </location>
</feature>
<feature type="compositionally biased region" description="Polar residues" evidence="1">
    <location>
        <begin position="1087"/>
        <end position="1096"/>
    </location>
</feature>
<feature type="compositionally biased region" description="Low complexity" evidence="1">
    <location>
        <begin position="1056"/>
        <end position="1071"/>
    </location>
</feature>
<feature type="compositionally biased region" description="Low complexity" evidence="1">
    <location>
        <begin position="1617"/>
        <end position="1628"/>
    </location>
</feature>
<feature type="compositionally biased region" description="Gly residues" evidence="1">
    <location>
        <begin position="907"/>
        <end position="920"/>
    </location>
</feature>
<feature type="compositionally biased region" description="Basic residues" evidence="1">
    <location>
        <begin position="199"/>
        <end position="214"/>
    </location>
</feature>
<feature type="compositionally biased region" description="Low complexity" evidence="1">
    <location>
        <begin position="170"/>
        <end position="196"/>
    </location>
</feature>
<feature type="compositionally biased region" description="Low complexity" evidence="1">
    <location>
        <begin position="657"/>
        <end position="671"/>
    </location>
</feature>
<feature type="compositionally biased region" description="Basic and acidic residues" evidence="1">
    <location>
        <begin position="252"/>
        <end position="273"/>
    </location>
</feature>
<feature type="region of interest" description="Disordered" evidence="1">
    <location>
        <begin position="1526"/>
        <end position="1660"/>
    </location>
</feature>
<feature type="compositionally biased region" description="Low complexity" evidence="1">
    <location>
        <begin position="1961"/>
        <end position="1982"/>
    </location>
</feature>
<feature type="compositionally biased region" description="Basic and acidic residues" evidence="1">
    <location>
        <begin position="413"/>
        <end position="432"/>
    </location>
</feature>
<feature type="compositionally biased region" description="Basic and acidic residues" evidence="1">
    <location>
        <begin position="447"/>
        <end position="463"/>
    </location>
</feature>
<feature type="compositionally biased region" description="Basic and acidic residues" evidence="1">
    <location>
        <begin position="572"/>
        <end position="632"/>
    </location>
</feature>
<feature type="compositionally biased region" description="Gly residues" evidence="1">
    <location>
        <begin position="1816"/>
        <end position="1829"/>
    </location>
</feature>
<feature type="compositionally biased region" description="Low complexity" evidence="1">
    <location>
        <begin position="1907"/>
        <end position="1920"/>
    </location>
</feature>
<feature type="compositionally biased region" description="Low complexity" evidence="1">
    <location>
        <begin position="1697"/>
        <end position="1735"/>
    </location>
</feature>
<dbReference type="GO" id="GO:0042752">
    <property type="term" value="P:regulation of circadian rhythm"/>
    <property type="evidence" value="ECO:0007669"/>
    <property type="project" value="InterPro"/>
</dbReference>
<dbReference type="EMBL" id="CM026433">
    <property type="protein sequence ID" value="KAG0553667.1"/>
    <property type="molecule type" value="Genomic_DNA"/>
</dbReference>
<feature type="region of interest" description="Disordered" evidence="1">
    <location>
        <begin position="1"/>
        <end position="226"/>
    </location>
</feature>
<feature type="compositionally biased region" description="Basic and acidic residues" evidence="1">
    <location>
        <begin position="1332"/>
        <end position="1342"/>
    </location>
</feature>
<feature type="compositionally biased region" description="Basic residues" evidence="1">
    <location>
        <begin position="149"/>
        <end position="158"/>
    </location>
</feature>
<feature type="region of interest" description="Disordered" evidence="1">
    <location>
        <begin position="1011"/>
        <end position="1113"/>
    </location>
</feature>
<feature type="compositionally biased region" description="Gly residues" evidence="1">
    <location>
        <begin position="1170"/>
        <end position="1181"/>
    </location>
</feature>
<dbReference type="InterPro" id="IPR039317">
    <property type="entry name" value="TIC"/>
</dbReference>